<name>A0A3A8Q1N0_9BACT</name>
<organism evidence="1 2">
    <name type="scientific">Corallococcus llansteffanensis</name>
    <dbReference type="NCBI Taxonomy" id="2316731"/>
    <lineage>
        <taxon>Bacteria</taxon>
        <taxon>Pseudomonadati</taxon>
        <taxon>Myxococcota</taxon>
        <taxon>Myxococcia</taxon>
        <taxon>Myxococcales</taxon>
        <taxon>Cystobacterineae</taxon>
        <taxon>Myxococcaceae</taxon>
        <taxon>Corallococcus</taxon>
    </lineage>
</organism>
<proteinExistence type="predicted"/>
<dbReference type="RefSeq" id="WP_120644711.1">
    <property type="nucleotide sequence ID" value="NZ_RAWB01000186.1"/>
</dbReference>
<dbReference type="Proteomes" id="UP000272888">
    <property type="component" value="Unassembled WGS sequence"/>
</dbReference>
<accession>A0A3A8Q1N0</accession>
<evidence type="ECO:0000313" key="2">
    <source>
        <dbReference type="Proteomes" id="UP000272888"/>
    </source>
</evidence>
<dbReference type="InterPro" id="IPR045617">
    <property type="entry name" value="DUF6445"/>
</dbReference>
<comment type="caution">
    <text evidence="1">The sequence shown here is derived from an EMBL/GenBank/DDBJ whole genome shotgun (WGS) entry which is preliminary data.</text>
</comment>
<sequence>MAELSFLVVDDYAPDADEMRRQALSARYGDVNSTGNYSAYRATQDDFDRISRYLGVPLVPADPAGTGRFNFRTGTAPLAFDIHVDHCDWGGILYLNPPEQCEGGTCFWRHNETGLERWPGREEVPDIYSLLEGKTVWEYFVGQEGKHRERWTQAFFLPMKYNRLVLFRGSFFHSQSHAFGDHVENARLTQLFFFNEARQRT</sequence>
<gene>
    <name evidence="1" type="ORF">D7V93_18740</name>
</gene>
<dbReference type="Pfam" id="PF20043">
    <property type="entry name" value="DUF6445"/>
    <property type="match status" value="1"/>
</dbReference>
<dbReference type="AlphaFoldDB" id="A0A3A8Q1N0"/>
<keyword evidence="2" id="KW-1185">Reference proteome</keyword>
<evidence type="ECO:0000313" key="1">
    <source>
        <dbReference type="EMBL" id="RKH57264.1"/>
    </source>
</evidence>
<evidence type="ECO:0008006" key="3">
    <source>
        <dbReference type="Google" id="ProtNLM"/>
    </source>
</evidence>
<dbReference type="EMBL" id="RAWB01000186">
    <property type="protein sequence ID" value="RKH57264.1"/>
    <property type="molecule type" value="Genomic_DNA"/>
</dbReference>
<reference evidence="2" key="1">
    <citation type="submission" date="2018-09" db="EMBL/GenBank/DDBJ databases">
        <authorList>
            <person name="Livingstone P.G."/>
            <person name="Whitworth D.E."/>
        </authorList>
    </citation>
    <scope>NUCLEOTIDE SEQUENCE [LARGE SCALE GENOMIC DNA]</scope>
    <source>
        <strain evidence="2">CA051B</strain>
    </source>
</reference>
<protein>
    <recommendedName>
        <fullName evidence="3">Prolyl 4-hydroxylase alpha subunit Fe(2+) 2OG dioxygenase domain-containing protein</fullName>
    </recommendedName>
</protein>